<keyword evidence="2" id="KW-1185">Reference proteome</keyword>
<dbReference type="EMBL" id="FWWU01000005">
    <property type="protein sequence ID" value="SMB81292.1"/>
    <property type="molecule type" value="Genomic_DNA"/>
</dbReference>
<proteinExistence type="predicted"/>
<accession>A0A1W1UJR6</accession>
<evidence type="ECO:0000313" key="1">
    <source>
        <dbReference type="EMBL" id="SMB81292.1"/>
    </source>
</evidence>
<dbReference type="AlphaFoldDB" id="A0A1W1UJR6"/>
<sequence length="461" mass="51669">MTRSGVSQKPHGNARSESLCSLNVRSGEPTLSFPVPSSLGIHASVSEAREALTHHVTSVDQAWHVWSWDQHSPRFEAYQELERRGTLYRATVDVQLHGQADGVWIAEAGPVQEKVIRRADPSLDGLRPEVQRLEQTLASGQDVHTLLTLIGEIERPLSDEEATFLAAVLPDAAENNGPAPVAQALIDCIQTAVSWPAVILADIRDHPNIWMQVLKAAATRALGLDGSWIRERHLPPDFPAALLPETRPKCTQEEAEALEWRFAGVHRTVLYDEGPSGWYARWESLIHPNESATVLLEQDVERSWHWQEQDPGSIPFIQGTGDAVLLVQDPAFPDGEQEEEEAGLTHMADLYGWKGVFDAVMHVLRHDEYAQNWATAAANLWCLQDHWSERRPGSDDVWIGHLYHALDRAPTLGVNLEEHDFENLVWSITIKLRGWSYMSDEEPRENSQVQAVMNAIARQES</sequence>
<evidence type="ECO:0000313" key="2">
    <source>
        <dbReference type="Proteomes" id="UP000192582"/>
    </source>
</evidence>
<reference evidence="1 2" key="1">
    <citation type="submission" date="2017-04" db="EMBL/GenBank/DDBJ databases">
        <authorList>
            <person name="Afonso C.L."/>
            <person name="Miller P.J."/>
            <person name="Scott M.A."/>
            <person name="Spackman E."/>
            <person name="Goraichik I."/>
            <person name="Dimitrov K.M."/>
            <person name="Suarez D.L."/>
            <person name="Swayne D.E."/>
        </authorList>
    </citation>
    <scope>NUCLEOTIDE SEQUENCE [LARGE SCALE GENOMIC DNA]</scope>
    <source>
        <strain evidence="1 2">KR-140</strain>
    </source>
</reference>
<dbReference type="Proteomes" id="UP000192582">
    <property type="component" value="Unassembled WGS sequence"/>
</dbReference>
<gene>
    <name evidence="1" type="ORF">SAMN00790413_04527</name>
</gene>
<protein>
    <submittedName>
        <fullName evidence="1">Uncharacterized protein</fullName>
    </submittedName>
</protein>
<organism evidence="1 2">
    <name type="scientific">Deinococcus hopiensis KR-140</name>
    <dbReference type="NCBI Taxonomy" id="695939"/>
    <lineage>
        <taxon>Bacteria</taxon>
        <taxon>Thermotogati</taxon>
        <taxon>Deinococcota</taxon>
        <taxon>Deinococci</taxon>
        <taxon>Deinococcales</taxon>
        <taxon>Deinococcaceae</taxon>
        <taxon>Deinococcus</taxon>
    </lineage>
</organism>
<name>A0A1W1UJR6_9DEIO</name>